<organism evidence="1 2">
    <name type="scientific">Tunisvirus fontaine2</name>
    <dbReference type="NCBI Taxonomy" id="1421067"/>
    <lineage>
        <taxon>Viruses</taxon>
        <taxon>Varidnaviria</taxon>
        <taxon>Bamfordvirae</taxon>
        <taxon>Nucleocytoviricota</taxon>
        <taxon>Megaviricetes</taxon>
        <taxon>Pimascovirales</taxon>
        <taxon>Pimascovirales incertae sedis</taxon>
        <taxon>Marseilleviridae</taxon>
        <taxon>Losannavirus</taxon>
        <taxon>Losannavirus tunisense</taxon>
    </lineage>
</organism>
<keyword evidence="2" id="KW-1185">Reference proteome</keyword>
<reference evidence="1 2" key="1">
    <citation type="journal article" date="2014" name="Arch. Virol.">
        <title>Complete genome sequence of Tunisvirus, a new member of the proposed family Marseilleviridae.</title>
        <authorList>
            <person name="Aherfi S."/>
            <person name="Boughalmi M."/>
            <person name="Pagnier I."/>
            <person name="Fournous G."/>
            <person name="La Scola B."/>
            <person name="Raoult D."/>
            <person name="Colson P."/>
        </authorList>
    </citation>
    <scope>NUCLEOTIDE SEQUENCE [LARGE SCALE GENOMIC DNA]</scope>
    <source>
        <strain evidence="1 2">U484</strain>
    </source>
</reference>
<evidence type="ECO:0000313" key="2">
    <source>
        <dbReference type="Proteomes" id="UP000232615"/>
    </source>
</evidence>
<evidence type="ECO:0000313" key="1">
    <source>
        <dbReference type="EMBL" id="AHC54783.1"/>
    </source>
</evidence>
<name>V9SD30_9VIRU</name>
<dbReference type="EMBL" id="KF483846">
    <property type="protein sequence ID" value="AHC54783.1"/>
    <property type="molecule type" value="Genomic_DNA"/>
</dbReference>
<dbReference type="Proteomes" id="UP000232615">
    <property type="component" value="Segment"/>
</dbReference>
<sequence>MLKKFLLLSSLPYEVVRGILLMSDNANCLLVSRGFREIWEQRLCERNVKKGLNLLEQGSFFGLILAKNSERMHAVARAASSGNKKLLKKVLCINKKQCYAFCQENALYGAAFAGKKSLSVWIRKRFRANPISGFHGALDGGHEQLCEFWWKRLKKKIHTKHERIVSLSSAIIRCASSSSSHLLGLLIKLGGAPTSGAFEECARKGNLESFRFLLEHIKEGDKDAVLSSAIRTKNPKFVYACFAFGLEAKNVHIQEANKLQGVMKLIITPIIVA</sequence>
<protein>
    <recommendedName>
        <fullName evidence="3">F-box domain-containing protein</fullName>
    </recommendedName>
</protein>
<accession>V9SD30</accession>
<gene>
    <name evidence="1" type="ORF">TNS_ORF65</name>
</gene>
<evidence type="ECO:0008006" key="3">
    <source>
        <dbReference type="Google" id="ProtNLM"/>
    </source>
</evidence>
<proteinExistence type="predicted"/>
<dbReference type="SUPFAM" id="SSF140860">
    <property type="entry name" value="Pseudo ankyrin repeat-like"/>
    <property type="match status" value="1"/>
</dbReference>